<evidence type="ECO:0008006" key="4">
    <source>
        <dbReference type="Google" id="ProtNLM"/>
    </source>
</evidence>
<organism evidence="2 3">
    <name type="scientific">Roseibium aggregatum (strain ATCC 25650 / DSM 13394 / JCM 20685 / NBRC 16684 / NCIMB 2208 / IAM 12614 / B1)</name>
    <name type="common">Stappia aggregata</name>
    <dbReference type="NCBI Taxonomy" id="384765"/>
    <lineage>
        <taxon>Bacteria</taxon>
        <taxon>Pseudomonadati</taxon>
        <taxon>Pseudomonadota</taxon>
        <taxon>Alphaproteobacteria</taxon>
        <taxon>Hyphomicrobiales</taxon>
        <taxon>Stappiaceae</taxon>
        <taxon>Roseibium</taxon>
    </lineage>
</organism>
<dbReference type="EMBL" id="AAUW01000019">
    <property type="protein sequence ID" value="EAV41693.1"/>
    <property type="molecule type" value="Genomic_DNA"/>
</dbReference>
<feature type="signal peptide" evidence="1">
    <location>
        <begin position="1"/>
        <end position="24"/>
    </location>
</feature>
<evidence type="ECO:0000256" key="1">
    <source>
        <dbReference type="SAM" id="SignalP"/>
    </source>
</evidence>
<feature type="chain" id="PRO_5002627943" description="Outer membrane protein beta-barrel domain-containing protein" evidence="1">
    <location>
        <begin position="25"/>
        <end position="261"/>
    </location>
</feature>
<reference evidence="2 3" key="1">
    <citation type="submission" date="2006-05" db="EMBL/GenBank/DDBJ databases">
        <authorList>
            <person name="King G."/>
            <person name="Ferriera S."/>
            <person name="Johnson J."/>
            <person name="Kravitz S."/>
            <person name="Beeson K."/>
            <person name="Sutton G."/>
            <person name="Rogers Y.-H."/>
            <person name="Friedman R."/>
            <person name="Frazier M."/>
            <person name="Venter J.C."/>
        </authorList>
    </citation>
    <scope>NUCLEOTIDE SEQUENCE [LARGE SCALE GENOMIC DNA]</scope>
    <source>
        <strain evidence="3">ATCC 25650 / DSM 13394 / JCM 20685 / NBRC 16684 / NCIMB 2208 / IAM 12614 / B1</strain>
    </source>
</reference>
<protein>
    <recommendedName>
        <fullName evidence="4">Outer membrane protein beta-barrel domain-containing protein</fullName>
    </recommendedName>
</protein>
<dbReference type="RefSeq" id="WP_006938323.1">
    <property type="nucleotide sequence ID" value="NZ_AAUW01000019.1"/>
</dbReference>
<sequence>MLKSHLSNAVALTALLISQAPALAADLAVEPPVTPAHIVEDRWNFSVTPYFWMAGLGGETSAGDDISMPFNKVIENLSFAVMTSIAAEKGRFGVYSDLIYMNLEGSKTTTAKIVRRTFDARLNATIQGFITTNSVGYKIVDTPSTGIAGFGGFRYLWLSTDLDFSLGNFSASANDQGQVIDAIVGLRGETKITDRWSVAYYGDVGTGQSDVTWQLFGAIGYEIKNIDLFAGYRYIGWRFDDVAGLDALDTYGPVLGARFKF</sequence>
<dbReference type="Proteomes" id="UP000004848">
    <property type="component" value="Unassembled WGS sequence"/>
</dbReference>
<dbReference type="AlphaFoldDB" id="A0NZX6"/>
<dbReference type="OrthoDB" id="6555107at2"/>
<keyword evidence="1" id="KW-0732">Signal</keyword>
<evidence type="ECO:0000313" key="2">
    <source>
        <dbReference type="EMBL" id="EAV41693.1"/>
    </source>
</evidence>
<comment type="caution">
    <text evidence="2">The sequence shown here is derived from an EMBL/GenBank/DDBJ whole genome shotgun (WGS) entry which is preliminary data.</text>
</comment>
<dbReference type="GeneID" id="68848841"/>
<gene>
    <name evidence="2" type="ORF">SIAM614_26201</name>
</gene>
<dbReference type="eggNOG" id="COG2067">
    <property type="taxonomic scope" value="Bacteria"/>
</dbReference>
<evidence type="ECO:0000313" key="3">
    <source>
        <dbReference type="Proteomes" id="UP000004848"/>
    </source>
</evidence>
<proteinExistence type="predicted"/>
<name>A0NZX6_ROSAI</name>
<accession>A0NZX6</accession>